<dbReference type="AlphaFoldDB" id="A0A0N0DMS5"/>
<reference evidence="6 7" key="1">
    <citation type="submission" date="2016-02" db="EMBL/GenBank/DDBJ databases">
        <authorList>
            <consortium name="Pathogen Informatics"/>
        </authorList>
    </citation>
    <scope>NUCLEOTIDE SEQUENCE [LARGE SCALE GENOMIC DNA]</scope>
    <source>
        <strain evidence="3 8">LSS32</strain>
        <strain evidence="2 7">LSS44</strain>
        <strain evidence="1 9">LSS52</strain>
        <strain evidence="4 6">LSS90</strain>
    </source>
</reference>
<protein>
    <submittedName>
        <fullName evidence="5">Terminase</fullName>
    </submittedName>
</protein>
<evidence type="ECO:0000313" key="4">
    <source>
        <dbReference type="EMBL" id="CYW27720.1"/>
    </source>
</evidence>
<name>A0A0N0DMS5_STRSU</name>
<accession>A0A0N0DMS5</accession>
<organism evidence="5 10">
    <name type="scientific">Streptococcus suis</name>
    <dbReference type="NCBI Taxonomy" id="1307"/>
    <lineage>
        <taxon>Bacteria</taxon>
        <taxon>Bacillati</taxon>
        <taxon>Bacillota</taxon>
        <taxon>Bacilli</taxon>
        <taxon>Lactobacillales</taxon>
        <taxon>Streptococcaceae</taxon>
        <taxon>Streptococcus</taxon>
    </lineage>
</organism>
<dbReference type="RefSeq" id="WP_024406265.1">
    <property type="nucleotide sequence ID" value="NZ_CDYD01000011.1"/>
</dbReference>
<dbReference type="EMBL" id="FIHA01000022">
    <property type="protein sequence ID" value="CYU90121.1"/>
    <property type="molecule type" value="Genomic_DNA"/>
</dbReference>
<evidence type="ECO:0000313" key="10">
    <source>
        <dbReference type="Proteomes" id="UP001272448"/>
    </source>
</evidence>
<evidence type="ECO:0000313" key="1">
    <source>
        <dbReference type="EMBL" id="CYU90121.1"/>
    </source>
</evidence>
<sequence>MAGFLEYPEFDWERPLVAQKKYVKSRDDLRIKLIRILQERKKYEEPFKDLVEQYISLWETSQLLRQDIKLNGIRIDGKKNDSVSLQVNVNKQMMVMLEKLGIEAKELKSEDGEDI</sequence>
<evidence type="ECO:0000313" key="5">
    <source>
        <dbReference type="EMBL" id="MDW8635435.1"/>
    </source>
</evidence>
<dbReference type="EMBL" id="FIGZ01000012">
    <property type="protein sequence ID" value="CYU98430.1"/>
    <property type="molecule type" value="Genomic_DNA"/>
</dbReference>
<reference evidence="5" key="2">
    <citation type="submission" date="2023-07" db="EMBL/GenBank/DDBJ databases">
        <title>Characterization of virulence traits, antimicrobial resistance genes carried by mobile genetic elements and competence in Streptococcus suis strains isolated in France.</title>
        <authorList>
            <person name="Dechene-Tempier M."/>
            <person name="Marois-Crehan C."/>
            <person name="De Boisseson C."/>
            <person name="Lucas P."/>
            <person name="Bougeard S."/>
            <person name="Libante V."/>
            <person name="Payot S."/>
        </authorList>
    </citation>
    <scope>NUCLEOTIDE SEQUENCE</scope>
    <source>
        <strain evidence="5">1532</strain>
    </source>
</reference>
<dbReference type="EMBL" id="JAUTFT010000012">
    <property type="protein sequence ID" value="MDW8635435.1"/>
    <property type="molecule type" value="Genomic_DNA"/>
</dbReference>
<proteinExistence type="predicted"/>
<dbReference type="Proteomes" id="UP000071765">
    <property type="component" value="Unassembled WGS sequence"/>
</dbReference>
<evidence type="ECO:0000313" key="3">
    <source>
        <dbReference type="EMBL" id="CYV03885.1"/>
    </source>
</evidence>
<dbReference type="Proteomes" id="UP000072794">
    <property type="component" value="Unassembled WGS sequence"/>
</dbReference>
<evidence type="ECO:0000313" key="2">
    <source>
        <dbReference type="EMBL" id="CYU98430.1"/>
    </source>
</evidence>
<dbReference type="Proteomes" id="UP001272448">
    <property type="component" value="Unassembled WGS sequence"/>
</dbReference>
<evidence type="ECO:0000313" key="7">
    <source>
        <dbReference type="Proteomes" id="UP000072083"/>
    </source>
</evidence>
<dbReference type="Proteomes" id="UP000072618">
    <property type="component" value="Unassembled WGS sequence"/>
</dbReference>
<dbReference type="PATRIC" id="fig|1307.473.peg.1668"/>
<gene>
    <name evidence="3" type="ORF">ERS132394_02093</name>
    <name evidence="2" type="ORF">ERS132406_01263</name>
    <name evidence="1" type="ORF">ERS132414_01236</name>
    <name evidence="4" type="ORF">ERS132452_02184</name>
    <name evidence="5" type="ORF">Q7V77_06890</name>
</gene>
<evidence type="ECO:0000313" key="9">
    <source>
        <dbReference type="Proteomes" id="UP000072794"/>
    </source>
</evidence>
<dbReference type="EMBL" id="FIGJ01000032">
    <property type="protein sequence ID" value="CYV03885.1"/>
    <property type="molecule type" value="Genomic_DNA"/>
</dbReference>
<dbReference type="Proteomes" id="UP000072083">
    <property type="component" value="Unassembled WGS sequence"/>
</dbReference>
<evidence type="ECO:0000313" key="6">
    <source>
        <dbReference type="Proteomes" id="UP000071765"/>
    </source>
</evidence>
<evidence type="ECO:0000313" key="8">
    <source>
        <dbReference type="Proteomes" id="UP000072618"/>
    </source>
</evidence>
<dbReference type="EMBL" id="FIIN01000022">
    <property type="protein sequence ID" value="CYW27720.1"/>
    <property type="molecule type" value="Genomic_DNA"/>
</dbReference>